<accession>A0A2V1INL0</accession>
<dbReference type="PANTHER" id="PTHR41368:SF1">
    <property type="entry name" value="PROTEIN YGHO"/>
    <property type="match status" value="1"/>
</dbReference>
<proteinExistence type="predicted"/>
<gene>
    <name evidence="1" type="ORF">C5O23_06200</name>
</gene>
<protein>
    <submittedName>
        <fullName evidence="1">N-acetyltransferase</fullName>
    </submittedName>
</protein>
<keyword evidence="2" id="KW-1185">Reference proteome</keyword>
<sequence>MSVTVKAIEPVKKALREYVNFGIDLYDGNDCFVPSLIFDEINTLIPSKNPAFDYCRAQSFMAYRDGKPAGRITAIINDRLNSTTGRKEARFGFVDFVDDCEVTDALFSAAEQWARDNGMTEMIGPMGFTDMDREGMLVEGFDEMGTMATIYNYPYYPAHVERLGYRKDTDWVEYRITIPDKVPEKMTRISEIVMKKYDLRILKYTSGKKIKRDYGQELFRLINETYANLYGYCSLTERQIDYYVDMYLSILRLDYVSVVVDSKGKLVGVGITLPSLSAALRKSRGRLFPLGWLRLLRAIRGHNDVIDLLLIAVAPEYQSKGVNALFFYDLLNLYIKNGVKYAETNLELESNSQVQSQWEYFERRQHRRRRAFRKQL</sequence>
<dbReference type="EMBL" id="PUEC01000011">
    <property type="protein sequence ID" value="PWB02613.1"/>
    <property type="molecule type" value="Genomic_DNA"/>
</dbReference>
<dbReference type="GeneID" id="82525933"/>
<comment type="caution">
    <text evidence="1">The sequence shown here is derived from an EMBL/GenBank/DDBJ whole genome shotgun (WGS) entry which is preliminary data.</text>
</comment>
<organism evidence="1 2">
    <name type="scientific">Duncaniella muris</name>
    <dbReference type="NCBI Taxonomy" id="2094150"/>
    <lineage>
        <taxon>Bacteria</taxon>
        <taxon>Pseudomonadati</taxon>
        <taxon>Bacteroidota</taxon>
        <taxon>Bacteroidia</taxon>
        <taxon>Bacteroidales</taxon>
        <taxon>Muribaculaceae</taxon>
        <taxon>Duncaniella</taxon>
    </lineage>
</organism>
<dbReference type="AlphaFoldDB" id="A0A2V1INL0"/>
<evidence type="ECO:0000313" key="2">
    <source>
        <dbReference type="Proteomes" id="UP000244905"/>
    </source>
</evidence>
<dbReference type="InterPro" id="IPR039968">
    <property type="entry name" value="BcerS-like"/>
</dbReference>
<name>A0A2V1INL0_9BACT</name>
<dbReference type="InterPro" id="IPR016181">
    <property type="entry name" value="Acyl_CoA_acyltransferase"/>
</dbReference>
<evidence type="ECO:0000313" key="1">
    <source>
        <dbReference type="EMBL" id="PWB02613.1"/>
    </source>
</evidence>
<reference evidence="2" key="1">
    <citation type="submission" date="2018-02" db="EMBL/GenBank/DDBJ databases">
        <authorList>
            <person name="Clavel T."/>
            <person name="Strowig T."/>
        </authorList>
    </citation>
    <scope>NUCLEOTIDE SEQUENCE [LARGE SCALE GENOMIC DNA]</scope>
    <source>
        <strain evidence="2">DSM 103720</strain>
    </source>
</reference>
<keyword evidence="1" id="KW-0808">Transferase</keyword>
<dbReference type="RefSeq" id="WP_107032078.1">
    <property type="nucleotide sequence ID" value="NZ_CAJSYL010000011.1"/>
</dbReference>
<dbReference type="SUPFAM" id="SSF55729">
    <property type="entry name" value="Acyl-CoA N-acyltransferases (Nat)"/>
    <property type="match status" value="1"/>
</dbReference>
<dbReference type="Gene3D" id="3.40.630.30">
    <property type="match status" value="1"/>
</dbReference>
<dbReference type="GO" id="GO:0016740">
    <property type="term" value="F:transferase activity"/>
    <property type="evidence" value="ECO:0007669"/>
    <property type="project" value="UniProtKB-KW"/>
</dbReference>
<dbReference type="Proteomes" id="UP000244905">
    <property type="component" value="Unassembled WGS sequence"/>
</dbReference>
<dbReference type="PANTHER" id="PTHR41368">
    <property type="entry name" value="PROTEIN YGHO"/>
    <property type="match status" value="1"/>
</dbReference>